<accession>A0A5B8MW77</accession>
<feature type="domain" description="EGF-like" evidence="3">
    <location>
        <begin position="123"/>
        <end position="163"/>
    </location>
</feature>
<name>A0A5B8MW77_9CHLO</name>
<feature type="region of interest" description="Disordered" evidence="1">
    <location>
        <begin position="338"/>
        <end position="445"/>
    </location>
</feature>
<dbReference type="Proteomes" id="UP000316726">
    <property type="component" value="Chromosome 11"/>
</dbReference>
<evidence type="ECO:0000256" key="2">
    <source>
        <dbReference type="SAM" id="SignalP"/>
    </source>
</evidence>
<feature type="domain" description="EGF-like" evidence="3">
    <location>
        <begin position="171"/>
        <end position="213"/>
    </location>
</feature>
<feature type="chain" id="PRO_5023036660" description="EGF-like domain-containing protein" evidence="2">
    <location>
        <begin position="20"/>
        <end position="445"/>
    </location>
</feature>
<dbReference type="OrthoDB" id="4062651at2759"/>
<proteinExistence type="predicted"/>
<dbReference type="EMBL" id="CP031044">
    <property type="protein sequence ID" value="QDZ23720.1"/>
    <property type="molecule type" value="Genomic_DNA"/>
</dbReference>
<feature type="compositionally biased region" description="Basic and acidic residues" evidence="1">
    <location>
        <begin position="405"/>
        <end position="414"/>
    </location>
</feature>
<sequence length="445" mass="47923">MRLAVVALAALACLHRVSCSLGNVCSQGQEDCTGENEVCKTMVVDGGLFSMKCVCAEGFDNYDGVCLNPGYCTSNADCKVDGVPLGGEIVSKTCYEDSNKCACPFGYEESEGGDTCFLVHHGSCEGDSDCAGDHELCVMMIEVGGRCLCDTLLGYESDGGQCVRENTLGLPCDGTGSCNKHENCELVFHSDGVIAETCVCRKGYEDDGTGNCVLPPHPFCLYDAHCLTNNHQRCEKAINTCVCEVGYNQVPVDPVLHEGWPGAFLCNRDRDYCFDDSDCTVSPWTKNPWCQVDSGRCVQCLDDTHCEAKCEGPSPEIGCHATNHMMCDKPTGVCTLPGTIPLPDGTGPTPQPPSQGSARPALGFVFPDVPSPIPSIPGLTSMRPRNPARERRSRDRDTDTEEEPREVKSSRDQQQEDDEQEGDEDDREGGGRGTFATAVLTLGKK</sequence>
<keyword evidence="5" id="KW-1185">Reference proteome</keyword>
<feature type="domain" description="EGF-like" evidence="3">
    <location>
        <begin position="18"/>
        <end position="67"/>
    </location>
</feature>
<reference evidence="4 5" key="1">
    <citation type="submission" date="2018-07" db="EMBL/GenBank/DDBJ databases">
        <title>The complete nuclear genome of the prasinophyte Chloropicon primus (CCMP1205).</title>
        <authorList>
            <person name="Pombert J.-F."/>
            <person name="Otis C."/>
            <person name="Turmel M."/>
            <person name="Lemieux C."/>
        </authorList>
    </citation>
    <scope>NUCLEOTIDE SEQUENCE [LARGE SCALE GENOMIC DNA]</scope>
    <source>
        <strain evidence="4 5">CCMP1205</strain>
    </source>
</reference>
<keyword evidence="2" id="KW-0732">Signal</keyword>
<protein>
    <recommendedName>
        <fullName evidence="3">EGF-like domain-containing protein</fullName>
    </recommendedName>
</protein>
<evidence type="ECO:0000313" key="4">
    <source>
        <dbReference type="EMBL" id="QDZ23720.1"/>
    </source>
</evidence>
<evidence type="ECO:0000313" key="5">
    <source>
        <dbReference type="Proteomes" id="UP000316726"/>
    </source>
</evidence>
<evidence type="ECO:0000256" key="1">
    <source>
        <dbReference type="SAM" id="MobiDB-lite"/>
    </source>
</evidence>
<dbReference type="AlphaFoldDB" id="A0A5B8MW77"/>
<dbReference type="SMART" id="SM00181">
    <property type="entry name" value="EGF"/>
    <property type="match status" value="3"/>
</dbReference>
<feature type="compositionally biased region" description="Basic and acidic residues" evidence="1">
    <location>
        <begin position="387"/>
        <end position="397"/>
    </location>
</feature>
<dbReference type="InterPro" id="IPR000742">
    <property type="entry name" value="EGF"/>
</dbReference>
<feature type="signal peptide" evidence="2">
    <location>
        <begin position="1"/>
        <end position="19"/>
    </location>
</feature>
<gene>
    <name evidence="4" type="ORF">A3770_11p62380</name>
</gene>
<feature type="compositionally biased region" description="Acidic residues" evidence="1">
    <location>
        <begin position="415"/>
        <end position="427"/>
    </location>
</feature>
<evidence type="ECO:0000259" key="3">
    <source>
        <dbReference type="SMART" id="SM00181"/>
    </source>
</evidence>
<organism evidence="4 5">
    <name type="scientific">Chloropicon primus</name>
    <dbReference type="NCBI Taxonomy" id="1764295"/>
    <lineage>
        <taxon>Eukaryota</taxon>
        <taxon>Viridiplantae</taxon>
        <taxon>Chlorophyta</taxon>
        <taxon>Chloropicophyceae</taxon>
        <taxon>Chloropicales</taxon>
        <taxon>Chloropicaceae</taxon>
        <taxon>Chloropicon</taxon>
    </lineage>
</organism>